<proteinExistence type="predicted"/>
<organism evidence="1 2">
    <name type="scientific">Thermomicrobium roseum (strain ATCC 27502 / DSM 5159 / P-2)</name>
    <dbReference type="NCBI Taxonomy" id="309801"/>
    <lineage>
        <taxon>Bacteria</taxon>
        <taxon>Pseudomonadati</taxon>
        <taxon>Thermomicrobiota</taxon>
        <taxon>Thermomicrobia</taxon>
        <taxon>Thermomicrobiales</taxon>
        <taxon>Thermomicrobiaceae</taxon>
        <taxon>Thermomicrobium</taxon>
    </lineage>
</organism>
<evidence type="ECO:0000313" key="2">
    <source>
        <dbReference type="Proteomes" id="UP000000447"/>
    </source>
</evidence>
<sequence>MPQRTRPVILSRRYPPFLAAASIAARGVVSDCEWIARSITPDRRVRRDARLGPKTVLSATTSALWALASLPVDARHRKWATGLE</sequence>
<reference evidence="1 2" key="1">
    <citation type="journal article" date="2009" name="PLoS ONE">
        <title>Complete genome sequence of the aerobic CO-oxidizing thermophile Thermomicrobium roseum.</title>
        <authorList>
            <person name="Wu D."/>
            <person name="Raymond J."/>
            <person name="Wu M."/>
            <person name="Chatterji S."/>
            <person name="Ren Q."/>
            <person name="Graham J.E."/>
            <person name="Bryant D.A."/>
            <person name="Robb F."/>
            <person name="Colman A."/>
            <person name="Tallon L.J."/>
            <person name="Badger J.H."/>
            <person name="Madupu R."/>
            <person name="Ward N.L."/>
            <person name="Eisen J.A."/>
        </authorList>
    </citation>
    <scope>NUCLEOTIDE SEQUENCE [LARGE SCALE GENOMIC DNA]</scope>
    <source>
        <strain evidence="2">ATCC 27502 / DSM 5159 / P-2</strain>
    </source>
</reference>
<evidence type="ECO:0000313" key="1">
    <source>
        <dbReference type="EMBL" id="ACM05237.1"/>
    </source>
</evidence>
<dbReference type="STRING" id="309801.trd_0161"/>
<dbReference type="AlphaFoldDB" id="B9KXH4"/>
<dbReference type="HOGENOM" id="CLU_2526442_0_0_0"/>
<dbReference type="EMBL" id="CP001275">
    <property type="protein sequence ID" value="ACM05237.1"/>
    <property type="molecule type" value="Genomic_DNA"/>
</dbReference>
<dbReference type="Proteomes" id="UP000000447">
    <property type="component" value="Chromosome"/>
</dbReference>
<name>B9KXH4_THERP</name>
<accession>B9KXH4</accession>
<protein>
    <submittedName>
        <fullName evidence="1">Uncharacterized protein</fullName>
    </submittedName>
</protein>
<gene>
    <name evidence="1" type="ordered locus">trd_0161</name>
</gene>
<keyword evidence="2" id="KW-1185">Reference proteome</keyword>
<dbReference type="KEGG" id="tro:trd_0161"/>